<keyword evidence="8" id="KW-0963">Cytoplasm</keyword>
<dbReference type="Gene3D" id="3.40.50.620">
    <property type="entry name" value="HUPs"/>
    <property type="match status" value="1"/>
</dbReference>
<reference evidence="10" key="1">
    <citation type="journal article" date="2019" name="Int. J. Syst. Evol. Microbiol.">
        <title>The Global Catalogue of Microorganisms (GCM) 10K type strain sequencing project: providing services to taxonomists for standard genome sequencing and annotation.</title>
        <authorList>
            <consortium name="The Broad Institute Genomics Platform"/>
            <consortium name="The Broad Institute Genome Sequencing Center for Infectious Disease"/>
            <person name="Wu L."/>
            <person name="Ma J."/>
        </authorList>
    </citation>
    <scope>NUCLEOTIDE SEQUENCE [LARGE SCALE GENOMIC DNA]</scope>
    <source>
        <strain evidence="10">CGMCC 4.6997</strain>
    </source>
</reference>
<dbReference type="PANTHER" id="PTHR21299">
    <property type="entry name" value="CYTIDYLATE KINASE/PANTOATE-BETA-ALANINE LIGASE"/>
    <property type="match status" value="1"/>
</dbReference>
<keyword evidence="5 8" id="KW-0547">Nucleotide-binding</keyword>
<sequence length="299" mass="31905">MSSPGPSRPVVVETIAALRAELAGRNGSENTDPSRTGPSRTVALVPTMGALHEGHLALVERARELADVVVVSIFVNPLQFGPEEDLDKYPRDLGGDLDALAPHGVGYVFAPTAAEMYPDGDTGTKVTGGEVANLLEGRTRPGHFDGVLTVVAKLLGIVRPDVVLFGQKDAQQVFLVQRMVADLNFATRVEVVDTVRAPDGLALSSRNRYLNPDERRAALALSRALEAAASASDRGIDAVLAAAQSVLMDERLVKLDYLKVVNPRTFLPVDDGYRGPARVVIAARVGPARLIDNDAIYLN</sequence>
<dbReference type="NCBIfam" id="TIGR00018">
    <property type="entry name" value="panC"/>
    <property type="match status" value="1"/>
</dbReference>
<comment type="function">
    <text evidence="8">Catalyzes the condensation of pantoate with beta-alanine in an ATP-dependent reaction via a pantoyl-adenylate intermediate.</text>
</comment>
<dbReference type="PANTHER" id="PTHR21299:SF1">
    <property type="entry name" value="PANTOATE--BETA-ALANINE LIGASE"/>
    <property type="match status" value="1"/>
</dbReference>
<comment type="pathway">
    <text evidence="1 8">Cofactor biosynthesis; (R)-pantothenate biosynthesis; (R)-pantothenate from (R)-pantoate and beta-alanine: step 1/1.</text>
</comment>
<feature type="binding site" evidence="8">
    <location>
        <begin position="48"/>
        <end position="55"/>
    </location>
    <ligand>
        <name>ATP</name>
        <dbReference type="ChEBI" id="CHEBI:30616"/>
    </ligand>
</feature>
<name>A0ABW0NS65_9MICO</name>
<evidence type="ECO:0000256" key="6">
    <source>
        <dbReference type="ARBA" id="ARBA00022840"/>
    </source>
</evidence>
<proteinExistence type="inferred from homology"/>
<feature type="binding site" evidence="8">
    <location>
        <position position="79"/>
    </location>
    <ligand>
        <name>beta-alanine</name>
        <dbReference type="ChEBI" id="CHEBI:57966"/>
    </ligand>
</feature>
<accession>A0ABW0NS65</accession>
<evidence type="ECO:0000256" key="5">
    <source>
        <dbReference type="ARBA" id="ARBA00022741"/>
    </source>
</evidence>
<organism evidence="9 10">
    <name type="scientific">Lysinimonas soli</name>
    <dbReference type="NCBI Taxonomy" id="1074233"/>
    <lineage>
        <taxon>Bacteria</taxon>
        <taxon>Bacillati</taxon>
        <taxon>Actinomycetota</taxon>
        <taxon>Actinomycetes</taxon>
        <taxon>Micrococcales</taxon>
        <taxon>Microbacteriaceae</taxon>
        <taxon>Lysinimonas</taxon>
    </lineage>
</organism>
<comment type="caution">
    <text evidence="9">The sequence shown here is derived from an EMBL/GenBank/DDBJ whole genome shotgun (WGS) entry which is preliminary data.</text>
</comment>
<dbReference type="Proteomes" id="UP001596039">
    <property type="component" value="Unassembled WGS sequence"/>
</dbReference>
<evidence type="ECO:0000256" key="1">
    <source>
        <dbReference type="ARBA" id="ARBA00004990"/>
    </source>
</evidence>
<feature type="binding site" evidence="8">
    <location>
        <position position="195"/>
    </location>
    <ligand>
        <name>ATP</name>
        <dbReference type="ChEBI" id="CHEBI:30616"/>
    </ligand>
</feature>
<keyword evidence="10" id="KW-1185">Reference proteome</keyword>
<dbReference type="HAMAP" id="MF_00158">
    <property type="entry name" value="PanC"/>
    <property type="match status" value="1"/>
</dbReference>
<comment type="subcellular location">
    <subcellularLocation>
        <location evidence="8">Cytoplasm</location>
    </subcellularLocation>
</comment>
<dbReference type="SUPFAM" id="SSF52374">
    <property type="entry name" value="Nucleotidylyl transferase"/>
    <property type="match status" value="1"/>
</dbReference>
<comment type="subunit">
    <text evidence="8">Homodimer.</text>
</comment>
<keyword evidence="4 8" id="KW-0566">Pantothenate biosynthesis</keyword>
<protein>
    <recommendedName>
        <fullName evidence="8">Pantothenate synthetase</fullName>
        <shortName evidence="8">PS</shortName>
        <ecNumber evidence="8">6.3.2.1</ecNumber>
    </recommendedName>
    <alternativeName>
        <fullName evidence="8">Pantoate--beta-alanine ligase</fullName>
    </alternativeName>
    <alternativeName>
        <fullName evidence="8">Pantoate-activating enzyme</fullName>
    </alternativeName>
</protein>
<dbReference type="RefSeq" id="WP_386740633.1">
    <property type="nucleotide sequence ID" value="NZ_JBHSMG010000003.1"/>
</dbReference>
<comment type="miscellaneous">
    <text evidence="8">The reaction proceeds by a bi uni uni bi ping pong mechanism.</text>
</comment>
<feature type="binding site" evidence="8">
    <location>
        <position position="172"/>
    </location>
    <ligand>
        <name>(R)-pantoate</name>
        <dbReference type="ChEBI" id="CHEBI:15980"/>
    </ligand>
</feature>
<dbReference type="NCBIfam" id="TIGR00125">
    <property type="entry name" value="cyt_tran_rel"/>
    <property type="match status" value="1"/>
</dbReference>
<evidence type="ECO:0000256" key="3">
    <source>
        <dbReference type="ARBA" id="ARBA00022598"/>
    </source>
</evidence>
<evidence type="ECO:0000256" key="4">
    <source>
        <dbReference type="ARBA" id="ARBA00022655"/>
    </source>
</evidence>
<evidence type="ECO:0000313" key="10">
    <source>
        <dbReference type="Proteomes" id="UP001596039"/>
    </source>
</evidence>
<dbReference type="EC" id="6.3.2.1" evidence="8"/>
<dbReference type="CDD" id="cd00560">
    <property type="entry name" value="PanC"/>
    <property type="match status" value="1"/>
</dbReference>
<feature type="binding site" evidence="8">
    <location>
        <begin position="166"/>
        <end position="169"/>
    </location>
    <ligand>
        <name>ATP</name>
        <dbReference type="ChEBI" id="CHEBI:30616"/>
    </ligand>
</feature>
<dbReference type="InterPro" id="IPR014729">
    <property type="entry name" value="Rossmann-like_a/b/a_fold"/>
</dbReference>
<dbReference type="Pfam" id="PF02569">
    <property type="entry name" value="Pantoate_ligase"/>
    <property type="match status" value="1"/>
</dbReference>
<dbReference type="Gene3D" id="3.30.1300.10">
    <property type="entry name" value="Pantoate-beta-alanine ligase, C-terminal domain"/>
    <property type="match status" value="1"/>
</dbReference>
<keyword evidence="3 8" id="KW-0436">Ligase</keyword>
<gene>
    <name evidence="8 9" type="primary">panC</name>
    <name evidence="9" type="ORF">ACFPJ4_11755</name>
</gene>
<dbReference type="InterPro" id="IPR004821">
    <property type="entry name" value="Cyt_trans-like"/>
</dbReference>
<evidence type="ECO:0000256" key="8">
    <source>
        <dbReference type="HAMAP-Rule" id="MF_00158"/>
    </source>
</evidence>
<dbReference type="GO" id="GO:0004592">
    <property type="term" value="F:pantoate-beta-alanine ligase activity"/>
    <property type="evidence" value="ECO:0007669"/>
    <property type="project" value="UniProtKB-EC"/>
</dbReference>
<dbReference type="InterPro" id="IPR042176">
    <property type="entry name" value="Pantoate_ligase_C"/>
</dbReference>
<feature type="binding site" evidence="8">
    <location>
        <position position="79"/>
    </location>
    <ligand>
        <name>(R)-pantoate</name>
        <dbReference type="ChEBI" id="CHEBI:15980"/>
    </ligand>
</feature>
<comment type="catalytic activity">
    <reaction evidence="7 8">
        <text>(R)-pantoate + beta-alanine + ATP = (R)-pantothenate + AMP + diphosphate + H(+)</text>
        <dbReference type="Rhea" id="RHEA:10912"/>
        <dbReference type="ChEBI" id="CHEBI:15378"/>
        <dbReference type="ChEBI" id="CHEBI:15980"/>
        <dbReference type="ChEBI" id="CHEBI:29032"/>
        <dbReference type="ChEBI" id="CHEBI:30616"/>
        <dbReference type="ChEBI" id="CHEBI:33019"/>
        <dbReference type="ChEBI" id="CHEBI:57966"/>
        <dbReference type="ChEBI" id="CHEBI:456215"/>
        <dbReference type="EC" id="6.3.2.1"/>
    </reaction>
</comment>
<evidence type="ECO:0000256" key="7">
    <source>
        <dbReference type="ARBA" id="ARBA00048258"/>
    </source>
</evidence>
<evidence type="ECO:0000313" key="9">
    <source>
        <dbReference type="EMBL" id="MFC5502915.1"/>
    </source>
</evidence>
<dbReference type="EMBL" id="JBHSMG010000003">
    <property type="protein sequence ID" value="MFC5502915.1"/>
    <property type="molecule type" value="Genomic_DNA"/>
</dbReference>
<keyword evidence="6 8" id="KW-0067">ATP-binding</keyword>
<feature type="binding site" evidence="8">
    <location>
        <begin position="203"/>
        <end position="206"/>
    </location>
    <ligand>
        <name>ATP</name>
        <dbReference type="ChEBI" id="CHEBI:30616"/>
    </ligand>
</feature>
<dbReference type="InterPro" id="IPR003721">
    <property type="entry name" value="Pantoate_ligase"/>
</dbReference>
<feature type="active site" description="Proton donor" evidence="8">
    <location>
        <position position="55"/>
    </location>
</feature>
<evidence type="ECO:0000256" key="2">
    <source>
        <dbReference type="ARBA" id="ARBA00009256"/>
    </source>
</evidence>
<comment type="similarity">
    <text evidence="2 8">Belongs to the pantothenate synthetase family.</text>
</comment>